<feature type="chain" id="PRO_5046687031" description="Beta-xylanase" evidence="13">
    <location>
        <begin position="25"/>
        <end position="759"/>
    </location>
</feature>
<evidence type="ECO:0000256" key="10">
    <source>
        <dbReference type="PROSITE-ProRule" id="PRU10061"/>
    </source>
</evidence>
<evidence type="ECO:0000256" key="12">
    <source>
        <dbReference type="SAM" id="MobiDB-lite"/>
    </source>
</evidence>
<dbReference type="SMART" id="SM00637">
    <property type="entry name" value="CBD_II"/>
    <property type="match status" value="1"/>
</dbReference>
<keyword evidence="5 13" id="KW-0732">Signal</keyword>
<dbReference type="EMBL" id="AP023356">
    <property type="protein sequence ID" value="BCJ46030.1"/>
    <property type="molecule type" value="Genomic_DNA"/>
</dbReference>
<dbReference type="PROSITE" id="PS51760">
    <property type="entry name" value="GH10_2"/>
    <property type="match status" value="1"/>
</dbReference>
<dbReference type="InterPro" id="IPR005193">
    <property type="entry name" value="GH62_arabinosidase"/>
</dbReference>
<dbReference type="SUPFAM" id="SSF51445">
    <property type="entry name" value="(Trans)glycosidases"/>
    <property type="match status" value="1"/>
</dbReference>
<evidence type="ECO:0000256" key="2">
    <source>
        <dbReference type="ARBA" id="ARBA00004613"/>
    </source>
</evidence>
<dbReference type="InterPro" id="IPR017853">
    <property type="entry name" value="GH"/>
</dbReference>
<dbReference type="Gene3D" id="2.60.40.290">
    <property type="match status" value="1"/>
</dbReference>
<dbReference type="InterPro" id="IPR001000">
    <property type="entry name" value="GH10_dom"/>
</dbReference>
<dbReference type="PROSITE" id="PS51173">
    <property type="entry name" value="CBM2"/>
    <property type="match status" value="1"/>
</dbReference>
<evidence type="ECO:0000259" key="14">
    <source>
        <dbReference type="PROSITE" id="PS51173"/>
    </source>
</evidence>
<dbReference type="InterPro" id="IPR001919">
    <property type="entry name" value="CBD2"/>
</dbReference>
<keyword evidence="17" id="KW-1185">Reference proteome</keyword>
<evidence type="ECO:0000256" key="11">
    <source>
        <dbReference type="RuleBase" id="RU361174"/>
    </source>
</evidence>
<dbReference type="PANTHER" id="PTHR40631">
    <property type="entry name" value="ALPHA-L-ARABINOFURANOSIDASE AXHA-2-RELATED"/>
    <property type="match status" value="1"/>
</dbReference>
<dbReference type="EC" id="3.2.1.8" evidence="11"/>
<evidence type="ECO:0000256" key="9">
    <source>
        <dbReference type="ARBA" id="ARBA00023326"/>
    </source>
</evidence>
<feature type="domain" description="GH10" evidence="15">
    <location>
        <begin position="21"/>
        <end position="321"/>
    </location>
</feature>
<evidence type="ECO:0000256" key="6">
    <source>
        <dbReference type="ARBA" id="ARBA00022801"/>
    </source>
</evidence>
<dbReference type="InterPro" id="IPR031158">
    <property type="entry name" value="GH10_AS"/>
</dbReference>
<keyword evidence="9 11" id="KW-0624">Polysaccharide degradation</keyword>
<comment type="similarity">
    <text evidence="11">Belongs to the glycosyl hydrolase 10 (cellulase F) family.</text>
</comment>
<feature type="region of interest" description="Disordered" evidence="12">
    <location>
        <begin position="326"/>
        <end position="345"/>
    </location>
</feature>
<dbReference type="SMART" id="SM00633">
    <property type="entry name" value="Glyco_10"/>
    <property type="match status" value="1"/>
</dbReference>
<protein>
    <recommendedName>
        <fullName evidence="11">Beta-xylanase</fullName>
        <ecNumber evidence="11">3.2.1.8</ecNumber>
    </recommendedName>
</protein>
<keyword evidence="6 11" id="KW-0378">Hydrolase</keyword>
<feature type="active site" description="Nucleophile" evidence="10">
    <location>
        <position position="256"/>
    </location>
</feature>
<dbReference type="InterPro" id="IPR023296">
    <property type="entry name" value="Glyco_hydro_beta-prop_sf"/>
</dbReference>
<feature type="signal peptide" evidence="13">
    <location>
        <begin position="1"/>
        <end position="24"/>
    </location>
</feature>
<dbReference type="CDD" id="cd08987">
    <property type="entry name" value="GH62"/>
    <property type="match status" value="1"/>
</dbReference>
<keyword evidence="3" id="KW-0964">Secreted</keyword>
<evidence type="ECO:0000256" key="7">
    <source>
        <dbReference type="ARBA" id="ARBA00023277"/>
    </source>
</evidence>
<keyword evidence="4" id="KW-0858">Xylan degradation</keyword>
<evidence type="ECO:0000256" key="5">
    <source>
        <dbReference type="ARBA" id="ARBA00022729"/>
    </source>
</evidence>
<reference evidence="16 17" key="1">
    <citation type="submission" date="2020-08" db="EMBL/GenBank/DDBJ databases">
        <title>Whole genome shotgun sequence of Actinoplanes ianthinogenes NBRC 13996.</title>
        <authorList>
            <person name="Komaki H."/>
            <person name="Tamura T."/>
        </authorList>
    </citation>
    <scope>NUCLEOTIDE SEQUENCE [LARGE SCALE GENOMIC DNA]</scope>
    <source>
        <strain evidence="16 17">NBRC 13996</strain>
    </source>
</reference>
<dbReference type="SUPFAM" id="SSF49384">
    <property type="entry name" value="Carbohydrate-binding domain"/>
    <property type="match status" value="1"/>
</dbReference>
<dbReference type="Pfam" id="PF00331">
    <property type="entry name" value="Glyco_hydro_10"/>
    <property type="match status" value="1"/>
</dbReference>
<dbReference type="Pfam" id="PF03664">
    <property type="entry name" value="Glyco_hydro_62"/>
    <property type="match status" value="1"/>
</dbReference>
<comment type="catalytic activity">
    <reaction evidence="1">
        <text>Hydrolysis of terminal non-reducing alpha-L-arabinofuranoside residues in alpha-L-arabinosides.</text>
        <dbReference type="EC" id="3.2.1.55"/>
    </reaction>
</comment>
<evidence type="ECO:0000256" key="4">
    <source>
        <dbReference type="ARBA" id="ARBA00022651"/>
    </source>
</evidence>
<name>A0ABN6CLZ4_9ACTN</name>
<dbReference type="PROSITE" id="PS00591">
    <property type="entry name" value="GH10_1"/>
    <property type="match status" value="1"/>
</dbReference>
<accession>A0ABN6CLZ4</accession>
<keyword evidence="8 11" id="KW-0326">Glycosidase</keyword>
<organism evidence="16 17">
    <name type="scientific">Actinoplanes ianthinogenes</name>
    <dbReference type="NCBI Taxonomy" id="122358"/>
    <lineage>
        <taxon>Bacteria</taxon>
        <taxon>Bacillati</taxon>
        <taxon>Actinomycetota</taxon>
        <taxon>Actinomycetes</taxon>
        <taxon>Micromonosporales</taxon>
        <taxon>Micromonosporaceae</taxon>
        <taxon>Actinoplanes</taxon>
    </lineage>
</organism>
<dbReference type="SUPFAM" id="SSF75005">
    <property type="entry name" value="Arabinanase/levansucrase/invertase"/>
    <property type="match status" value="1"/>
</dbReference>
<proteinExistence type="inferred from homology"/>
<evidence type="ECO:0000256" key="8">
    <source>
        <dbReference type="ARBA" id="ARBA00023295"/>
    </source>
</evidence>
<keyword evidence="7 11" id="KW-0119">Carbohydrate metabolism</keyword>
<evidence type="ECO:0000256" key="1">
    <source>
        <dbReference type="ARBA" id="ARBA00001462"/>
    </source>
</evidence>
<dbReference type="Gene3D" id="3.20.20.80">
    <property type="entry name" value="Glycosidases"/>
    <property type="match status" value="1"/>
</dbReference>
<feature type="domain" description="CBM2" evidence="14">
    <location>
        <begin position="342"/>
        <end position="445"/>
    </location>
</feature>
<dbReference type="PRINTS" id="PR00134">
    <property type="entry name" value="GLHYDRLASE10"/>
</dbReference>
<dbReference type="InterPro" id="IPR012291">
    <property type="entry name" value="CBM2_carb-bd_dom_sf"/>
</dbReference>
<sequence>MIVAGIAGLVAAGLGVVYTQTADAATTLSASANQTGRYFGTAIPVSKLGDSAYTTILKTEFNAVTPENEMKWDATEPSQGSFNYTNGDKILNQGRAQGAKVRGHALLWHSQQPTWAQSLSGSALRTAAINHVTQVATHYKGKIYAWDVVNEAFADGGSGGRRDSNLQRTGNDWIEAAFKAARAADPAAKLCYNDYNTDGVNAKSTGVYTMVKDFKARGVPIDCVGFQSHLGTTVPADYQANLQRFADLGVDVQITELDVAQGGNQANIYASVTKACLAVSRCTGITVWGIRDSDSWRTGENPLLFDNSGTKKAAYTSVLNALNAGGTKPATSATTTPPGTAAPSAGAGCTAKLTAGEVWGDRYNSTITVSGASTWTVVVTITAPQKVSTVWNGTATYGGGSGQIMTVKPNGNGNSFGFTTMNNGNSTARPTITSCVAGGSTTSATAAPTTVPASAPSSCALPSKYRWTSTGALATPKSGWASLKDFTVVPYNGKHLVYATTHDTGSSWGSMNFSPFTNFSDMASAGQNAMSSGAVAPTLFYFAPKKIWVLTYQWGGSAFSYRTSSDPTNANGWSAAKPLFTGSISGSGTGPIDQTIIGDGTNMYLFFAGDNGKIYRASMPIGNFPGNFGSSYTTIMSDTTNNLFEAPQVYKVQGQNQYLMIVEAIGSNGRYFRSFTATSLSGSWTPQAATESNPFAGKANSGATWTNDISHGELVRVTADQTMTVDPCHLQLLYQGRSPSSGGDYGLLPYRPGVLTLQR</sequence>
<gene>
    <name evidence="16" type="ORF">Aiant_66870</name>
</gene>
<evidence type="ECO:0000256" key="13">
    <source>
        <dbReference type="SAM" id="SignalP"/>
    </source>
</evidence>
<dbReference type="Proteomes" id="UP000676967">
    <property type="component" value="Chromosome"/>
</dbReference>
<evidence type="ECO:0000313" key="17">
    <source>
        <dbReference type="Proteomes" id="UP000676967"/>
    </source>
</evidence>
<dbReference type="PANTHER" id="PTHR40631:SF1">
    <property type="entry name" value="ALPHA-L-ARABINOFURANOSIDASE AXHA-2-RELATED"/>
    <property type="match status" value="1"/>
</dbReference>
<comment type="catalytic activity">
    <reaction evidence="11">
        <text>Endohydrolysis of (1-&gt;4)-beta-D-xylosidic linkages in xylans.</text>
        <dbReference type="EC" id="3.2.1.8"/>
    </reaction>
</comment>
<dbReference type="InterPro" id="IPR008965">
    <property type="entry name" value="CBM2/CBM3_carb-bd_dom_sf"/>
</dbReference>
<evidence type="ECO:0000259" key="15">
    <source>
        <dbReference type="PROSITE" id="PS51760"/>
    </source>
</evidence>
<comment type="subcellular location">
    <subcellularLocation>
        <location evidence="2">Secreted</location>
    </subcellularLocation>
</comment>
<dbReference type="Gene3D" id="2.115.10.20">
    <property type="entry name" value="Glycosyl hydrolase domain, family 43"/>
    <property type="match status" value="1"/>
</dbReference>
<evidence type="ECO:0000313" key="16">
    <source>
        <dbReference type="EMBL" id="BCJ46030.1"/>
    </source>
</evidence>
<evidence type="ECO:0000256" key="3">
    <source>
        <dbReference type="ARBA" id="ARBA00022525"/>
    </source>
</evidence>